<feature type="compositionally biased region" description="Pro residues" evidence="1">
    <location>
        <begin position="239"/>
        <end position="248"/>
    </location>
</feature>
<dbReference type="OrthoDB" id="3271131at2759"/>
<dbReference type="HOGENOM" id="CLU_376444_0_0_1"/>
<protein>
    <recommendedName>
        <fullName evidence="4">RNI-like protein</fullName>
    </recommendedName>
</protein>
<dbReference type="STRING" id="670483.S7R7T6"/>
<dbReference type="EMBL" id="KB469316">
    <property type="protein sequence ID" value="EPQ50420.1"/>
    <property type="molecule type" value="Genomic_DNA"/>
</dbReference>
<sequence>MPAWLASALPLPASPTCERPFVTEPIAVAQLVNSSPIVKVASSQVPVRKPAGRVIAPGGFRLPSSASPRAVQPRERSKSKVTHVAAYGHPSLEEDEWSTLPPKKKTRVEKTSAGIKQSGVFKLPGALARRADQRDGVASGGDNKRRVVTYLPPPMAKREVPDCDDSDAAIRLFKVTSVTRGRSSYGRLREDNETWQRVTGIDDAFGETVEVYRKRSDGDGLPPTSASRPRRFDATKTLPSPPPSDPPFDVPEVTNEAEVPLDVDIAGVERRYAGTKRAVDEVHGVTPYDTWSRFDAYAERIQLLRQVYRPGCFGLKVDHAVIVEVFRARGKVLLPNLRELQWQHETGELLDGTLASTISALLNSRLRCLKVGAVACYSHYLTQLARARGGDALLDNFLKSLSRRVPDLETLVLRGCSSRFDITFLKQLDWLQNISFYEDLVPVQYAQYGLTPLDLSSDVSRCKLVNLRLSNSCKKSTSSGCESVSPKLGKLFLEAASSQVVQDMLATVSSRRLSEFHYLARDPYVITSMDLQEVCQGLLAFKDTLRVLEICVKPRPGPTTDKLVREARLSTLSFRSVFSTLLRFRNLEGLTLELNPSRVPCVTLSDLDFEKLLTAYPALTNLHLDVPNSSITYRSLARLPSRLPHLRHLHLSRVVAEELDDSKLEMFVAPAGTLTYLSISRLRCHDPAKVAWCLDGLFPHLDVAWMEAVRALDSRPLAHLKRIQAQRHEAQNLISFE</sequence>
<evidence type="ECO:0000313" key="2">
    <source>
        <dbReference type="EMBL" id="EPQ50420.1"/>
    </source>
</evidence>
<dbReference type="InterPro" id="IPR032675">
    <property type="entry name" value="LRR_dom_sf"/>
</dbReference>
<dbReference type="Gene3D" id="3.80.10.10">
    <property type="entry name" value="Ribonuclease Inhibitor"/>
    <property type="match status" value="1"/>
</dbReference>
<dbReference type="Proteomes" id="UP000030669">
    <property type="component" value="Unassembled WGS sequence"/>
</dbReference>
<dbReference type="AlphaFoldDB" id="S7R7T6"/>
<evidence type="ECO:0000313" key="3">
    <source>
        <dbReference type="Proteomes" id="UP000030669"/>
    </source>
</evidence>
<name>S7R7T6_GLOTA</name>
<proteinExistence type="predicted"/>
<keyword evidence="3" id="KW-1185">Reference proteome</keyword>
<dbReference type="KEGG" id="gtr:GLOTRDRAFT_133974"/>
<dbReference type="RefSeq" id="XP_007871134.1">
    <property type="nucleotide sequence ID" value="XM_007872943.1"/>
</dbReference>
<dbReference type="SUPFAM" id="SSF52047">
    <property type="entry name" value="RNI-like"/>
    <property type="match status" value="1"/>
</dbReference>
<organism evidence="2 3">
    <name type="scientific">Gloeophyllum trabeum (strain ATCC 11539 / FP-39264 / Madison 617)</name>
    <name type="common">Brown rot fungus</name>
    <dbReference type="NCBI Taxonomy" id="670483"/>
    <lineage>
        <taxon>Eukaryota</taxon>
        <taxon>Fungi</taxon>
        <taxon>Dikarya</taxon>
        <taxon>Basidiomycota</taxon>
        <taxon>Agaricomycotina</taxon>
        <taxon>Agaricomycetes</taxon>
        <taxon>Gloeophyllales</taxon>
        <taxon>Gloeophyllaceae</taxon>
        <taxon>Gloeophyllum</taxon>
    </lineage>
</organism>
<evidence type="ECO:0000256" key="1">
    <source>
        <dbReference type="SAM" id="MobiDB-lite"/>
    </source>
</evidence>
<feature type="region of interest" description="Disordered" evidence="1">
    <location>
        <begin position="213"/>
        <end position="248"/>
    </location>
</feature>
<reference evidence="2 3" key="1">
    <citation type="journal article" date="2012" name="Science">
        <title>The Paleozoic origin of enzymatic lignin decomposition reconstructed from 31 fungal genomes.</title>
        <authorList>
            <person name="Floudas D."/>
            <person name="Binder M."/>
            <person name="Riley R."/>
            <person name="Barry K."/>
            <person name="Blanchette R.A."/>
            <person name="Henrissat B."/>
            <person name="Martinez A.T."/>
            <person name="Otillar R."/>
            <person name="Spatafora J.W."/>
            <person name="Yadav J.S."/>
            <person name="Aerts A."/>
            <person name="Benoit I."/>
            <person name="Boyd A."/>
            <person name="Carlson A."/>
            <person name="Copeland A."/>
            <person name="Coutinho P.M."/>
            <person name="de Vries R.P."/>
            <person name="Ferreira P."/>
            <person name="Findley K."/>
            <person name="Foster B."/>
            <person name="Gaskell J."/>
            <person name="Glotzer D."/>
            <person name="Gorecki P."/>
            <person name="Heitman J."/>
            <person name="Hesse C."/>
            <person name="Hori C."/>
            <person name="Igarashi K."/>
            <person name="Jurgens J.A."/>
            <person name="Kallen N."/>
            <person name="Kersten P."/>
            <person name="Kohler A."/>
            <person name="Kuees U."/>
            <person name="Kumar T.K.A."/>
            <person name="Kuo A."/>
            <person name="LaButti K."/>
            <person name="Larrondo L.F."/>
            <person name="Lindquist E."/>
            <person name="Ling A."/>
            <person name="Lombard V."/>
            <person name="Lucas S."/>
            <person name="Lundell T."/>
            <person name="Martin R."/>
            <person name="McLaughlin D.J."/>
            <person name="Morgenstern I."/>
            <person name="Morin E."/>
            <person name="Murat C."/>
            <person name="Nagy L.G."/>
            <person name="Nolan M."/>
            <person name="Ohm R.A."/>
            <person name="Patyshakuliyeva A."/>
            <person name="Rokas A."/>
            <person name="Ruiz-Duenas F.J."/>
            <person name="Sabat G."/>
            <person name="Salamov A."/>
            <person name="Samejima M."/>
            <person name="Schmutz J."/>
            <person name="Slot J.C."/>
            <person name="St John F."/>
            <person name="Stenlid J."/>
            <person name="Sun H."/>
            <person name="Sun S."/>
            <person name="Syed K."/>
            <person name="Tsang A."/>
            <person name="Wiebenga A."/>
            <person name="Young D."/>
            <person name="Pisabarro A."/>
            <person name="Eastwood D.C."/>
            <person name="Martin F."/>
            <person name="Cullen D."/>
            <person name="Grigoriev I.V."/>
            <person name="Hibbett D.S."/>
        </authorList>
    </citation>
    <scope>NUCLEOTIDE SEQUENCE [LARGE SCALE GENOMIC DNA]</scope>
    <source>
        <strain evidence="2 3">ATCC 11539</strain>
    </source>
</reference>
<accession>S7R7T6</accession>
<dbReference type="GeneID" id="19302883"/>
<gene>
    <name evidence="2" type="ORF">GLOTRDRAFT_133974</name>
</gene>
<evidence type="ECO:0008006" key="4">
    <source>
        <dbReference type="Google" id="ProtNLM"/>
    </source>
</evidence>